<feature type="compositionally biased region" description="Acidic residues" evidence="4">
    <location>
        <begin position="291"/>
        <end position="301"/>
    </location>
</feature>
<feature type="compositionally biased region" description="Low complexity" evidence="4">
    <location>
        <begin position="794"/>
        <end position="825"/>
    </location>
</feature>
<feature type="compositionally biased region" description="Basic and acidic residues" evidence="4">
    <location>
        <begin position="580"/>
        <end position="605"/>
    </location>
</feature>
<feature type="compositionally biased region" description="Basic and acidic residues" evidence="4">
    <location>
        <begin position="1332"/>
        <end position="1357"/>
    </location>
</feature>
<feature type="compositionally biased region" description="Low complexity" evidence="4">
    <location>
        <begin position="231"/>
        <end position="241"/>
    </location>
</feature>
<dbReference type="PANTHER" id="PTHR13069">
    <property type="entry name" value="ALKYLATED DNA REPAIR PROTEIN ALKB HOMOLOG 8"/>
    <property type="match status" value="1"/>
</dbReference>
<protein>
    <recommendedName>
        <fullName evidence="5">Methyltransferase type 11 domain-containing protein</fullName>
    </recommendedName>
</protein>
<evidence type="ECO:0000313" key="6">
    <source>
        <dbReference type="EMBL" id="GFG32295.1"/>
    </source>
</evidence>
<feature type="coiled-coil region" evidence="3">
    <location>
        <begin position="1009"/>
        <end position="1072"/>
    </location>
</feature>
<organism evidence="6 7">
    <name type="scientific">Coptotermes formosanus</name>
    <name type="common">Formosan subterranean termite</name>
    <dbReference type="NCBI Taxonomy" id="36987"/>
    <lineage>
        <taxon>Eukaryota</taxon>
        <taxon>Metazoa</taxon>
        <taxon>Ecdysozoa</taxon>
        <taxon>Arthropoda</taxon>
        <taxon>Hexapoda</taxon>
        <taxon>Insecta</taxon>
        <taxon>Pterygota</taxon>
        <taxon>Neoptera</taxon>
        <taxon>Polyneoptera</taxon>
        <taxon>Dictyoptera</taxon>
        <taxon>Blattodea</taxon>
        <taxon>Blattoidea</taxon>
        <taxon>Termitoidae</taxon>
        <taxon>Rhinotermitidae</taxon>
        <taxon>Coptotermes</taxon>
    </lineage>
</organism>
<feature type="compositionally biased region" description="Low complexity" evidence="4">
    <location>
        <begin position="180"/>
        <end position="193"/>
    </location>
</feature>
<keyword evidence="3" id="KW-0175">Coiled coil</keyword>
<evidence type="ECO:0000313" key="7">
    <source>
        <dbReference type="Proteomes" id="UP000502823"/>
    </source>
</evidence>
<dbReference type="InterPro" id="IPR051422">
    <property type="entry name" value="AlkB_tRNA_MeTrf/Diox"/>
</dbReference>
<dbReference type="InterPro" id="IPR029063">
    <property type="entry name" value="SAM-dependent_MTases_sf"/>
</dbReference>
<keyword evidence="1" id="KW-0489">Methyltransferase</keyword>
<name>A0A6L2PPA8_COPFO</name>
<dbReference type="CDD" id="cd02440">
    <property type="entry name" value="AdoMet_MTases"/>
    <property type="match status" value="1"/>
</dbReference>
<accession>A0A6L2PPA8</accession>
<feature type="compositionally biased region" description="Polar residues" evidence="4">
    <location>
        <begin position="831"/>
        <end position="840"/>
    </location>
</feature>
<keyword evidence="2" id="KW-0808">Transferase</keyword>
<dbReference type="GO" id="GO:0005634">
    <property type="term" value="C:nucleus"/>
    <property type="evidence" value="ECO:0007669"/>
    <property type="project" value="TreeGrafter"/>
</dbReference>
<dbReference type="GO" id="GO:0002098">
    <property type="term" value="P:tRNA wobble uridine modification"/>
    <property type="evidence" value="ECO:0007669"/>
    <property type="project" value="TreeGrafter"/>
</dbReference>
<sequence length="1438" mass="158848">MSGADEREARSVALEKAYVHEVYEQISGTQLPAGASADSQRGRAWPKVKQFLSELEPGSLVCDVGCGNGKYLSVNPSVFKIGADRCCTLTETAREKEHEVLLCDNLSLPFRDDSFDAVLSVAVVHHFATTERRVGALRELARVLRIGGRLIITVWAMKQRHRKFESQDVLVPWHKPQHLSTPSLELTSTTTTTSEEDGPPPYHAYTQTSDSDSCRSARHKGRSIDPARPCSSSQSSSSLSSPNETCYSFVRRALQKLAGGKRGGSGHRPWFLDSWSSCTKEPPPAHRYDPEGCEDGEGEGEDIQDLPIELRRLEEDQHDPPQRRQTFTCARRATRHEVILNHKSKSLSDILTVGQRAMVRSRSSVPSLGMGSEHSNTTSVPSATAPAAPNTNNSSKPRLVKQKKSVCQEMAEDGGMRDLVKALPEFKVSAHEVTQRYGNVFKQSSMNEELMSAERLREKERLRQNIQKQASLNEELIYRRNRTLDSLRDTFFSTSTAKRFQLLKNGLTNKLKSSTTGIEKVAGTSFKNGFVRILQGWKGGDVSPNTKPSPTPTPSEAVPPCTPPSDSKKPSNNFSGIGDDNNKKEAGRSSSERRHSREDGSDSSKDSSLQSDTSVDSEDSFASVIFVPKPDPTTTPPKSPQVKQQPTSPAPQIKLSPPAVSPRTPLIEEKPLEEEEADDEGHELPSHEIEPPEAESKNSERLRQIQELLRSRVVPVTGRISGGAAVRNPFPLVRRSSVMVVGRPEPLARPLPRLLSLELFNPETDDMDSDSSGVSSPDSVSSVISVFTEETSQLVTSTNTTQQTTLEPPIEESSTPIESLCSPSSLPLPPATNTGTTSSPKAPEIVTEQLLFDVQEAVEEDVGSSECLTTEQPTRLSPSSLSLLEAAADVASSLEDAVDAVIQSSPRARRRKLQLSDNDQMSVLQGGCFSGSCSSSSTWSLHKSDSTSTLYPRCDSNWNLHKTMSPVFDARKNFPWSAGHFPGEKRLERCYDEERQEETWDENCRQHLADFAEKLSEKLLEEIDQYQKQTCQKPSEHNKILAGFEHLDDPYLSRLSEELQDLTKLSEELQERNSYLASLNNTVILEEIPPSSPLIDDPLNTTENRDPCLDTQHYSDAAVELNSNTVVLDQYKQTEEPGPDTSLVLSNKPAEDLSSESDVMLMCNTCSRQTSDDITEDLNTCVEVLDRGENGELHEEDEEKELVVVEEKELVVVEEKEDMPQEVWDETEELVPTAVPTVPERCDAEPSHLLRSIAGSIISLRPGYSMESSDTGDMSEQTATSGSDCSRRDTTSAGKTESIGSLGPNSIECFDAVTGNGSDCNRSLLYAERRKMNCESKSHSEDTSPRGISMKEGRQEPPEVLTKTESCASSLSGSTSQESLPSDNGGGAITFHRYYHVFREGELDQLIERYVENLHIISSYYDHANWCVVAEKVHVWTI</sequence>
<proteinExistence type="predicted"/>
<feature type="compositionally biased region" description="Pro residues" evidence="4">
    <location>
        <begin position="629"/>
        <end position="639"/>
    </location>
</feature>
<dbReference type="InParanoid" id="A0A6L2PPA8"/>
<feature type="compositionally biased region" description="Basic and acidic residues" evidence="4">
    <location>
        <begin position="682"/>
        <end position="701"/>
    </location>
</feature>
<dbReference type="EMBL" id="BLKM01000358">
    <property type="protein sequence ID" value="GFG32295.1"/>
    <property type="molecule type" value="Genomic_DNA"/>
</dbReference>
<evidence type="ECO:0000256" key="4">
    <source>
        <dbReference type="SAM" id="MobiDB-lite"/>
    </source>
</evidence>
<reference evidence="7" key="1">
    <citation type="submission" date="2020-01" db="EMBL/GenBank/DDBJ databases">
        <title>Draft genome sequence of the Termite Coptotermes fromosanus.</title>
        <authorList>
            <person name="Itakura S."/>
            <person name="Yosikawa Y."/>
            <person name="Umezawa K."/>
        </authorList>
    </citation>
    <scope>NUCLEOTIDE SEQUENCE [LARGE SCALE GENOMIC DNA]</scope>
</reference>
<feature type="region of interest" description="Disordered" evidence="4">
    <location>
        <begin position="794"/>
        <end position="842"/>
    </location>
</feature>
<dbReference type="GO" id="GO:0106335">
    <property type="term" value="F:tRNA (5-carboxymethyluridine(34)-5-O)-methyltransferase activity"/>
    <property type="evidence" value="ECO:0007669"/>
    <property type="project" value="TreeGrafter"/>
</dbReference>
<feature type="region of interest" description="Disordered" evidence="4">
    <location>
        <begin position="1264"/>
        <end position="1305"/>
    </location>
</feature>
<feature type="region of interest" description="Disordered" evidence="4">
    <location>
        <begin position="1332"/>
        <end position="1384"/>
    </location>
</feature>
<dbReference type="Pfam" id="PF08241">
    <property type="entry name" value="Methyltransf_11"/>
    <property type="match status" value="1"/>
</dbReference>
<dbReference type="FunCoup" id="A0A6L2PPA8">
    <property type="interactions" value="33"/>
</dbReference>
<dbReference type="SUPFAM" id="SSF53335">
    <property type="entry name" value="S-adenosyl-L-methionine-dependent methyltransferases"/>
    <property type="match status" value="1"/>
</dbReference>
<gene>
    <name evidence="6" type="ORF">Cfor_02692</name>
</gene>
<feature type="domain" description="Methyltransferase type 11" evidence="5">
    <location>
        <begin position="63"/>
        <end position="152"/>
    </location>
</feature>
<dbReference type="GO" id="GO:0005737">
    <property type="term" value="C:cytoplasm"/>
    <property type="evidence" value="ECO:0007669"/>
    <property type="project" value="TreeGrafter"/>
</dbReference>
<evidence type="ECO:0000259" key="5">
    <source>
        <dbReference type="Pfam" id="PF08241"/>
    </source>
</evidence>
<feature type="compositionally biased region" description="Acidic residues" evidence="4">
    <location>
        <begin position="671"/>
        <end position="681"/>
    </location>
</feature>
<feature type="compositionally biased region" description="Low complexity" evidence="4">
    <location>
        <begin position="376"/>
        <end position="397"/>
    </location>
</feature>
<dbReference type="GO" id="GO:0030488">
    <property type="term" value="P:tRNA methylation"/>
    <property type="evidence" value="ECO:0007669"/>
    <property type="project" value="TreeGrafter"/>
</dbReference>
<feature type="region of interest" description="Disordered" evidence="4">
    <location>
        <begin position="281"/>
        <end position="301"/>
    </location>
</feature>
<dbReference type="GO" id="GO:0008757">
    <property type="term" value="F:S-adenosylmethionine-dependent methyltransferase activity"/>
    <property type="evidence" value="ECO:0007669"/>
    <property type="project" value="InterPro"/>
</dbReference>
<feature type="region of interest" description="Disordered" evidence="4">
    <location>
        <begin position="180"/>
        <end position="243"/>
    </location>
</feature>
<dbReference type="GO" id="GO:0000049">
    <property type="term" value="F:tRNA binding"/>
    <property type="evidence" value="ECO:0007669"/>
    <property type="project" value="TreeGrafter"/>
</dbReference>
<feature type="compositionally biased region" description="Low complexity" evidence="4">
    <location>
        <begin position="1369"/>
        <end position="1382"/>
    </location>
</feature>
<dbReference type="FunFam" id="3.40.50.150:FF:000195">
    <property type="entry name" value="Methyltransferase domain containing protein"/>
    <property type="match status" value="1"/>
</dbReference>
<feature type="compositionally biased region" description="Polar residues" evidence="4">
    <location>
        <begin position="1266"/>
        <end position="1284"/>
    </location>
</feature>
<evidence type="ECO:0000256" key="3">
    <source>
        <dbReference type="SAM" id="Coils"/>
    </source>
</evidence>
<feature type="region of interest" description="Disordered" evidence="4">
    <location>
        <begin position="537"/>
        <end position="701"/>
    </location>
</feature>
<feature type="non-terminal residue" evidence="6">
    <location>
        <position position="1"/>
    </location>
</feature>
<dbReference type="PANTHER" id="PTHR13069:SF37">
    <property type="entry name" value="FIRE DANCER"/>
    <property type="match status" value="1"/>
</dbReference>
<evidence type="ECO:0000256" key="2">
    <source>
        <dbReference type="ARBA" id="ARBA00022679"/>
    </source>
</evidence>
<feature type="region of interest" description="Disordered" evidence="4">
    <location>
        <begin position="362"/>
        <end position="404"/>
    </location>
</feature>
<dbReference type="OrthoDB" id="271595at2759"/>
<evidence type="ECO:0000256" key="1">
    <source>
        <dbReference type="ARBA" id="ARBA00022603"/>
    </source>
</evidence>
<keyword evidence="7" id="KW-1185">Reference proteome</keyword>
<dbReference type="InterPro" id="IPR013216">
    <property type="entry name" value="Methyltransf_11"/>
</dbReference>
<dbReference type="Proteomes" id="UP000502823">
    <property type="component" value="Unassembled WGS sequence"/>
</dbReference>
<comment type="caution">
    <text evidence="6">The sequence shown here is derived from an EMBL/GenBank/DDBJ whole genome shotgun (WGS) entry which is preliminary data.</text>
</comment>
<dbReference type="Gene3D" id="3.40.50.150">
    <property type="entry name" value="Vaccinia Virus protein VP39"/>
    <property type="match status" value="2"/>
</dbReference>